<evidence type="ECO:0000256" key="6">
    <source>
        <dbReference type="ARBA" id="ARBA00023136"/>
    </source>
</evidence>
<evidence type="ECO:0000256" key="3">
    <source>
        <dbReference type="ARBA" id="ARBA00022692"/>
    </source>
</evidence>
<evidence type="ECO:0000256" key="8">
    <source>
        <dbReference type="ARBA" id="ARBA00023224"/>
    </source>
</evidence>
<name>A0A5C0E2J8_GALME</name>
<keyword evidence="7 9" id="KW-0675">Receptor</keyword>
<feature type="transmembrane region" description="Helical" evidence="9">
    <location>
        <begin position="146"/>
        <end position="167"/>
    </location>
</feature>
<protein>
    <recommendedName>
        <fullName evidence="9">Odorant receptor</fullName>
    </recommendedName>
</protein>
<dbReference type="AlphaFoldDB" id="A0A5C0E2J8"/>
<dbReference type="InterPro" id="IPR004117">
    <property type="entry name" value="7tm6_olfct_rcpt"/>
</dbReference>
<keyword evidence="6 9" id="KW-0472">Membrane</keyword>
<keyword evidence="3 9" id="KW-0812">Transmembrane</keyword>
<feature type="transmembrane region" description="Helical" evidence="9">
    <location>
        <begin position="207"/>
        <end position="231"/>
    </location>
</feature>
<keyword evidence="5 9" id="KW-1133">Transmembrane helix</keyword>
<feature type="transmembrane region" description="Helical" evidence="9">
    <location>
        <begin position="45"/>
        <end position="72"/>
    </location>
</feature>
<dbReference type="EMBL" id="MK558330">
    <property type="protein sequence ID" value="QEI46831.1"/>
    <property type="molecule type" value="mRNA"/>
</dbReference>
<evidence type="ECO:0000256" key="2">
    <source>
        <dbReference type="ARBA" id="ARBA00022606"/>
    </source>
</evidence>
<comment type="subcellular location">
    <subcellularLocation>
        <location evidence="9">Cell membrane</location>
        <topology evidence="9">Multi-pass membrane protein</topology>
    </subcellularLocation>
    <subcellularLocation>
        <location evidence="1">Membrane</location>
        <topology evidence="1">Multi-pass membrane protein</topology>
    </subcellularLocation>
</comment>
<evidence type="ECO:0000256" key="4">
    <source>
        <dbReference type="ARBA" id="ARBA00022725"/>
    </source>
</evidence>
<dbReference type="GO" id="GO:0005549">
    <property type="term" value="F:odorant binding"/>
    <property type="evidence" value="ECO:0007669"/>
    <property type="project" value="InterPro"/>
</dbReference>
<keyword evidence="4 9" id="KW-0552">Olfaction</keyword>
<proteinExistence type="evidence at transcript level"/>
<dbReference type="GO" id="GO:0007165">
    <property type="term" value="P:signal transduction"/>
    <property type="evidence" value="ECO:0007669"/>
    <property type="project" value="UniProtKB-KW"/>
</dbReference>
<comment type="caution">
    <text evidence="9">Lacks conserved residue(s) required for the propagation of feature annotation.</text>
</comment>
<comment type="similarity">
    <text evidence="9">Belongs to the insect chemoreceptor superfamily. Heteromeric odorant receptor channel (TC 1.A.69) family.</text>
</comment>
<evidence type="ECO:0000256" key="1">
    <source>
        <dbReference type="ARBA" id="ARBA00004141"/>
    </source>
</evidence>
<dbReference type="Pfam" id="PF02949">
    <property type="entry name" value="7tm_6"/>
    <property type="match status" value="1"/>
</dbReference>
<keyword evidence="2 9" id="KW-0716">Sensory transduction</keyword>
<accession>A0A5C0E2J8</accession>
<evidence type="ECO:0000256" key="5">
    <source>
        <dbReference type="ARBA" id="ARBA00022989"/>
    </source>
</evidence>
<keyword evidence="8 9" id="KW-0807">Transducer</keyword>
<sequence length="411" mass="47229">MSKDKTLIAKKEIYGTLRSCNFFIRRIGLSFVDKKPNTFLQKINVLSSFITASSFVALMLISEYVYIVYLLAKSVTLEKLMGSYLHIAGYDTMSFGKLLTIWYKKNTFRRVVNDLADIWPVDEKNPEAVAIKNKCLSTLRSRQSLYIFWNVLGVWLYNLTPVALHLYRLARGIPSDLGFVWQMYYPFDKTKPIVHEFVYIFETASGLYSVCCMLSSDVFFITMASHISMMLRILQVKIRSLGVVESADGKLIGGLHNCYDEIIDLIDVHQRLIRYGNDLEDAFSVVNLINVLLSSVNICCVMFSIIFLEPLMEMGNKFFIAAALTQMGVVCWYADDIYRASVGVSDAVFASGWYNCNPRCRRALLLMLQRSQRPLYFTALKFSSITLNTFRSILTTSYSYFTLLYTSYRRH</sequence>
<feature type="transmembrane region" description="Helical" evidence="9">
    <location>
        <begin position="282"/>
        <end position="308"/>
    </location>
</feature>
<evidence type="ECO:0000256" key="7">
    <source>
        <dbReference type="ARBA" id="ARBA00023170"/>
    </source>
</evidence>
<evidence type="ECO:0000313" key="10">
    <source>
        <dbReference type="EMBL" id="QEI46831.1"/>
    </source>
</evidence>
<dbReference type="GO" id="GO:0005886">
    <property type="term" value="C:plasma membrane"/>
    <property type="evidence" value="ECO:0007669"/>
    <property type="project" value="UniProtKB-SubCell"/>
</dbReference>
<evidence type="ECO:0000256" key="9">
    <source>
        <dbReference type="RuleBase" id="RU351113"/>
    </source>
</evidence>
<reference evidence="10" key="1">
    <citation type="submission" date="2019-02" db="EMBL/GenBank/DDBJ databases">
        <title>Identification of putative chemosensory receptor genes from the antennae of the great wax moth, Galleria mellonella.</title>
        <authorList>
            <person name="Liu S."/>
        </authorList>
    </citation>
    <scope>NUCLEOTIDE SEQUENCE</scope>
    <source>
        <strain evidence="10">HF</strain>
    </source>
</reference>
<feature type="transmembrane region" description="Helical" evidence="9">
    <location>
        <begin position="84"/>
        <end position="103"/>
    </location>
</feature>
<dbReference type="PANTHER" id="PTHR21137">
    <property type="entry name" value="ODORANT RECEPTOR"/>
    <property type="match status" value="1"/>
</dbReference>
<organism evidence="10">
    <name type="scientific">Galleria mellonella</name>
    <name type="common">Greater wax moth</name>
    <dbReference type="NCBI Taxonomy" id="7137"/>
    <lineage>
        <taxon>Eukaryota</taxon>
        <taxon>Metazoa</taxon>
        <taxon>Ecdysozoa</taxon>
        <taxon>Arthropoda</taxon>
        <taxon>Hexapoda</taxon>
        <taxon>Insecta</taxon>
        <taxon>Pterygota</taxon>
        <taxon>Neoptera</taxon>
        <taxon>Endopterygota</taxon>
        <taxon>Lepidoptera</taxon>
        <taxon>Glossata</taxon>
        <taxon>Ditrysia</taxon>
        <taxon>Pyraloidea</taxon>
        <taxon>Pyralidae</taxon>
        <taxon>Galleriinae</taxon>
        <taxon>Galleria</taxon>
    </lineage>
</organism>
<dbReference type="PANTHER" id="PTHR21137:SF44">
    <property type="entry name" value="ODORANT RECEPTOR 13A-RELATED"/>
    <property type="match status" value="1"/>
</dbReference>
<dbReference type="GO" id="GO:0004984">
    <property type="term" value="F:olfactory receptor activity"/>
    <property type="evidence" value="ECO:0007669"/>
    <property type="project" value="InterPro"/>
</dbReference>